<dbReference type="GO" id="GO:0036064">
    <property type="term" value="C:ciliary basal body"/>
    <property type="evidence" value="ECO:0007669"/>
    <property type="project" value="TreeGrafter"/>
</dbReference>
<dbReference type="GO" id="GO:0005813">
    <property type="term" value="C:centrosome"/>
    <property type="evidence" value="ECO:0007669"/>
    <property type="project" value="TreeGrafter"/>
</dbReference>
<sequence length="304" mass="32838">MLGREDLEGSPLTVSLMSILSDDKLEDLEEANPFSFKEFLKTKNLGLTKDDTTNSRIYPKEASRHSLGLDHSSPTPQTVGYGLEYQQPFFEDPTGAGDIVGEEEEDEDSGWNGAYLPSAVEKTHSSRQGEGGWRDRGRPAEVALSSGADSRVQEGARRPGVGAERASAWDRLASPAPRPGAGPKCLQARASAASWGLSVPPQGDSWPRGAAGAEWAVQCPPSSGESVRFCALKGERTRQLGRPVACDAGTCVLDLLSARPEQRGSERDEKWRSLCSTRCLSLLGRASRRTLPGQCVLQIWLASR</sequence>
<evidence type="ECO:0000256" key="3">
    <source>
        <dbReference type="ARBA" id="ARBA00023054"/>
    </source>
</evidence>
<evidence type="ECO:0000313" key="5">
    <source>
        <dbReference type="Ensembl" id="ENSUPAP00010008668.1"/>
    </source>
</evidence>
<proteinExistence type="inferred from homology"/>
<dbReference type="AlphaFoldDB" id="A0A8D2KF01"/>
<dbReference type="GO" id="GO:0055037">
    <property type="term" value="C:recycling endosome"/>
    <property type="evidence" value="ECO:0007669"/>
    <property type="project" value="TreeGrafter"/>
</dbReference>
<dbReference type="Ensembl" id="ENSUPAT00010009957.1">
    <property type="protein sequence ID" value="ENSUPAP00010008668.1"/>
    <property type="gene ID" value="ENSUPAG00010007001.1"/>
</dbReference>
<protein>
    <recommendedName>
        <fullName evidence="2">Endosome-associated-trafficking regulator 1</fullName>
    </recommendedName>
</protein>
<dbReference type="PANTHER" id="PTHR31259:SF3">
    <property type="entry name" value="ENDOSOME-ASSOCIATED-TRAFFICKING REGULATOR 1"/>
    <property type="match status" value="1"/>
</dbReference>
<reference evidence="5" key="2">
    <citation type="submission" date="2025-09" db="UniProtKB">
        <authorList>
            <consortium name="Ensembl"/>
        </authorList>
    </citation>
    <scope>IDENTIFICATION</scope>
</reference>
<dbReference type="Proteomes" id="UP000694417">
    <property type="component" value="Unplaced"/>
</dbReference>
<dbReference type="GO" id="GO:0005769">
    <property type="term" value="C:early endosome"/>
    <property type="evidence" value="ECO:0007669"/>
    <property type="project" value="TreeGrafter"/>
</dbReference>
<dbReference type="InterPro" id="IPR026757">
    <property type="entry name" value="ENTR1"/>
</dbReference>
<dbReference type="GO" id="GO:0045724">
    <property type="term" value="P:positive regulation of cilium assembly"/>
    <property type="evidence" value="ECO:0007669"/>
    <property type="project" value="TreeGrafter"/>
</dbReference>
<evidence type="ECO:0000256" key="1">
    <source>
        <dbReference type="ARBA" id="ARBA00007791"/>
    </source>
</evidence>
<reference evidence="5" key="1">
    <citation type="submission" date="2025-08" db="UniProtKB">
        <authorList>
            <consortium name="Ensembl"/>
        </authorList>
    </citation>
    <scope>IDENTIFICATION</scope>
</reference>
<evidence type="ECO:0000256" key="4">
    <source>
        <dbReference type="SAM" id="MobiDB-lite"/>
    </source>
</evidence>
<dbReference type="GO" id="GO:0032465">
    <property type="term" value="P:regulation of cytokinesis"/>
    <property type="evidence" value="ECO:0007669"/>
    <property type="project" value="TreeGrafter"/>
</dbReference>
<keyword evidence="3" id="KW-0175">Coiled coil</keyword>
<dbReference type="GeneTree" id="ENSGT00390000000560"/>
<dbReference type="PANTHER" id="PTHR31259">
    <property type="entry name" value="ENDOSOME-ASSOCIATED TRAFFICKING REGULATOR 1"/>
    <property type="match status" value="1"/>
</dbReference>
<keyword evidence="6" id="KW-1185">Reference proteome</keyword>
<evidence type="ECO:0000313" key="6">
    <source>
        <dbReference type="Proteomes" id="UP000694417"/>
    </source>
</evidence>
<organism evidence="5 6">
    <name type="scientific">Urocitellus parryii</name>
    <name type="common">Arctic ground squirrel</name>
    <name type="synonym">Spermophilus parryii</name>
    <dbReference type="NCBI Taxonomy" id="9999"/>
    <lineage>
        <taxon>Eukaryota</taxon>
        <taxon>Metazoa</taxon>
        <taxon>Chordata</taxon>
        <taxon>Craniata</taxon>
        <taxon>Vertebrata</taxon>
        <taxon>Euteleostomi</taxon>
        <taxon>Mammalia</taxon>
        <taxon>Eutheria</taxon>
        <taxon>Euarchontoglires</taxon>
        <taxon>Glires</taxon>
        <taxon>Rodentia</taxon>
        <taxon>Sciuromorpha</taxon>
        <taxon>Sciuridae</taxon>
        <taxon>Xerinae</taxon>
        <taxon>Marmotini</taxon>
        <taxon>Urocitellus</taxon>
    </lineage>
</organism>
<dbReference type="GO" id="GO:0030496">
    <property type="term" value="C:midbody"/>
    <property type="evidence" value="ECO:0007669"/>
    <property type="project" value="TreeGrafter"/>
</dbReference>
<name>A0A8D2KF01_UROPR</name>
<feature type="region of interest" description="Disordered" evidence="4">
    <location>
        <begin position="120"/>
        <end position="166"/>
    </location>
</feature>
<comment type="similarity">
    <text evidence="1">Belongs to the ENTR1 family.</text>
</comment>
<dbReference type="GO" id="GO:1903566">
    <property type="term" value="P:positive regulation of protein localization to cilium"/>
    <property type="evidence" value="ECO:0007669"/>
    <property type="project" value="TreeGrafter"/>
</dbReference>
<accession>A0A8D2KF01</accession>
<evidence type="ECO:0000256" key="2">
    <source>
        <dbReference type="ARBA" id="ARBA00016007"/>
    </source>
</evidence>